<dbReference type="EMBL" id="CAQQ02057724">
    <property type="status" value="NOT_ANNOTATED_CDS"/>
    <property type="molecule type" value="Genomic_DNA"/>
</dbReference>
<dbReference type="Proteomes" id="UP000015102">
    <property type="component" value="Unassembled WGS sequence"/>
</dbReference>
<dbReference type="EMBL" id="CAQQ02057723">
    <property type="status" value="NOT_ANNOTATED_CDS"/>
    <property type="molecule type" value="Genomic_DNA"/>
</dbReference>
<dbReference type="EnsemblMetazoa" id="MESCA006049-RA">
    <property type="protein sequence ID" value="MESCA006049-PA"/>
    <property type="gene ID" value="MESCA006049"/>
</dbReference>
<reference evidence="2" key="1">
    <citation type="submission" date="2013-02" db="EMBL/GenBank/DDBJ databases">
        <authorList>
            <person name="Hughes D."/>
        </authorList>
    </citation>
    <scope>NUCLEOTIDE SEQUENCE</scope>
    <source>
        <strain>Durham</strain>
        <strain evidence="2">NC isolate 2 -- Noor lab</strain>
    </source>
</reference>
<evidence type="ECO:0000313" key="2">
    <source>
        <dbReference type="Proteomes" id="UP000015102"/>
    </source>
</evidence>
<keyword evidence="2" id="KW-1185">Reference proteome</keyword>
<dbReference type="HOGENOM" id="CLU_2576584_0_0_1"/>
<reference evidence="1" key="2">
    <citation type="submission" date="2015-06" db="UniProtKB">
        <authorList>
            <consortium name="EnsemblMetazoa"/>
        </authorList>
    </citation>
    <scope>IDENTIFICATION</scope>
</reference>
<protein>
    <submittedName>
        <fullName evidence="1">Uncharacterized protein</fullName>
    </submittedName>
</protein>
<proteinExistence type="predicted"/>
<organism evidence="1 2">
    <name type="scientific">Megaselia scalaris</name>
    <name type="common">Humpbacked fly</name>
    <name type="synonym">Phora scalaris</name>
    <dbReference type="NCBI Taxonomy" id="36166"/>
    <lineage>
        <taxon>Eukaryota</taxon>
        <taxon>Metazoa</taxon>
        <taxon>Ecdysozoa</taxon>
        <taxon>Arthropoda</taxon>
        <taxon>Hexapoda</taxon>
        <taxon>Insecta</taxon>
        <taxon>Pterygota</taxon>
        <taxon>Neoptera</taxon>
        <taxon>Endopterygota</taxon>
        <taxon>Diptera</taxon>
        <taxon>Brachycera</taxon>
        <taxon>Muscomorpha</taxon>
        <taxon>Platypezoidea</taxon>
        <taxon>Phoridae</taxon>
        <taxon>Megaseliini</taxon>
        <taxon>Megaselia</taxon>
    </lineage>
</organism>
<accession>T1GQY3</accession>
<dbReference type="EMBL" id="CAQQ02057725">
    <property type="status" value="NOT_ANNOTATED_CDS"/>
    <property type="molecule type" value="Genomic_DNA"/>
</dbReference>
<dbReference type="AlphaFoldDB" id="T1GQY3"/>
<name>T1GQY3_MEGSC</name>
<sequence>MASSHSLAFGLHQLSPHPSNDSHLKYMSLIVYTGELELALSNVTIRALPTFYKALHPLWFSEPIVIKRIRETVAISTGSGE</sequence>
<evidence type="ECO:0000313" key="1">
    <source>
        <dbReference type="EnsemblMetazoa" id="MESCA006049-PA"/>
    </source>
</evidence>